<dbReference type="Proteomes" id="UP000678679">
    <property type="component" value="Chromosome 1"/>
</dbReference>
<accession>A0AAX1N650</accession>
<keyword evidence="2" id="KW-1185">Reference proteome</keyword>
<dbReference type="RefSeq" id="WP_169664415.1">
    <property type="nucleotide sequence ID" value="NZ_CP076132.1"/>
</dbReference>
<dbReference type="AlphaFoldDB" id="A0AAX1N650"/>
<evidence type="ECO:0000313" key="2">
    <source>
        <dbReference type="Proteomes" id="UP000678679"/>
    </source>
</evidence>
<reference evidence="1 2" key="1">
    <citation type="submission" date="2021-05" db="EMBL/GenBank/DDBJ databases">
        <title>Comparative genomic studies on the polysaccharide-degrading batcterial strains of the Flammeovirga genus.</title>
        <authorList>
            <person name="Zewei F."/>
            <person name="Zheng Z."/>
            <person name="Yu L."/>
            <person name="Ruyue G."/>
            <person name="Yanhong M."/>
            <person name="Yuanyuan C."/>
            <person name="Jingyan G."/>
            <person name="Wenjun H."/>
        </authorList>
    </citation>
    <scope>NUCLEOTIDE SEQUENCE [LARGE SCALE GENOMIC DNA]</scope>
    <source>
        <strain evidence="1 2">NBRC:100898</strain>
    </source>
</reference>
<protein>
    <recommendedName>
        <fullName evidence="3">YD repeat-containing protein</fullName>
    </recommendedName>
</protein>
<dbReference type="PROSITE" id="PS51257">
    <property type="entry name" value="PROKAR_LIPOPROTEIN"/>
    <property type="match status" value="1"/>
</dbReference>
<organism evidence="1 2">
    <name type="scientific">Flammeovirga yaeyamensis</name>
    <dbReference type="NCBI Taxonomy" id="367791"/>
    <lineage>
        <taxon>Bacteria</taxon>
        <taxon>Pseudomonadati</taxon>
        <taxon>Bacteroidota</taxon>
        <taxon>Cytophagia</taxon>
        <taxon>Cytophagales</taxon>
        <taxon>Flammeovirgaceae</taxon>
        <taxon>Flammeovirga</taxon>
    </lineage>
</organism>
<dbReference type="EMBL" id="CP076132">
    <property type="protein sequence ID" value="QWG02950.1"/>
    <property type="molecule type" value="Genomic_DNA"/>
</dbReference>
<evidence type="ECO:0008006" key="3">
    <source>
        <dbReference type="Google" id="ProtNLM"/>
    </source>
</evidence>
<sequence>MKANILDLVKYFILSIILFSCQNNSKNPTSLRLKELYLDGYLDREYFYDEDGNITKIIHQPYDPERTFESIITRNGSNTRVTNTYIKSGIINSTNTYTKRNDNLYIRVDSIFNLEGNLDNVKEIEYYYEDPNFGYSKLIVNYDENYSNSNDVYIGTYLDENGSIMEDITSTYKDGREVTSKRYKYKDNSPNIFANTHIIQKNYRIKSGNITNGYYLTWYGDTSFVWQYEYTFENGIPVSSIYTSRFPNSDNSSSKQQTLYEYKYY</sequence>
<proteinExistence type="predicted"/>
<evidence type="ECO:0000313" key="1">
    <source>
        <dbReference type="EMBL" id="QWG02950.1"/>
    </source>
</evidence>
<gene>
    <name evidence="1" type="ORF">KMW28_05055</name>
</gene>
<name>A0AAX1N650_9BACT</name>
<dbReference type="KEGG" id="fya:KMW28_05055"/>